<accession>A0A396EU71</accession>
<sequence>MYSDRDNSFQDIKEKKKRYVYFISENVGNFQTDTRDIIVVLTHIAWTTIATYASKVSYDLHLNVT</sequence>
<evidence type="ECO:0000313" key="2">
    <source>
        <dbReference type="Proteomes" id="UP000433382"/>
    </source>
</evidence>
<organism evidence="1 2">
    <name type="scientific">Phocaeicola vulgatus</name>
    <name type="common">Bacteroides vulgatus</name>
    <dbReference type="NCBI Taxonomy" id="821"/>
    <lineage>
        <taxon>Bacteria</taxon>
        <taxon>Pseudomonadati</taxon>
        <taxon>Bacteroidota</taxon>
        <taxon>Bacteroidia</taxon>
        <taxon>Bacteroidales</taxon>
        <taxon>Bacteroidaceae</taxon>
        <taxon>Phocaeicola</taxon>
    </lineage>
</organism>
<gene>
    <name evidence="1" type="ORF">GAY01_22405</name>
</gene>
<dbReference type="AlphaFoldDB" id="A0A396EU71"/>
<dbReference type="Proteomes" id="UP000433382">
    <property type="component" value="Unassembled WGS sequence"/>
</dbReference>
<reference evidence="1 2" key="1">
    <citation type="journal article" date="2019" name="Nat. Med.">
        <title>A library of human gut bacterial isolates paired with longitudinal multiomics data enables mechanistic microbiome research.</title>
        <authorList>
            <person name="Poyet M."/>
            <person name="Groussin M."/>
            <person name="Gibbons S.M."/>
            <person name="Avila-Pacheco J."/>
            <person name="Jiang X."/>
            <person name="Kearney S.M."/>
            <person name="Perrotta A.R."/>
            <person name="Berdy B."/>
            <person name="Zhao S."/>
            <person name="Lieberman T.D."/>
            <person name="Swanson P.K."/>
            <person name="Smith M."/>
            <person name="Roesemann S."/>
            <person name="Alexander J.E."/>
            <person name="Rich S.A."/>
            <person name="Livny J."/>
            <person name="Vlamakis H."/>
            <person name="Clish C."/>
            <person name="Bullock K."/>
            <person name="Deik A."/>
            <person name="Scott J."/>
            <person name="Pierce K.A."/>
            <person name="Xavier R.J."/>
            <person name="Alm E.J."/>
        </authorList>
    </citation>
    <scope>NUCLEOTIDE SEQUENCE [LARGE SCALE GENOMIC DNA]</scope>
    <source>
        <strain evidence="1 2">BIOML-A73</strain>
    </source>
</reference>
<evidence type="ECO:0000313" key="1">
    <source>
        <dbReference type="EMBL" id="KAB3562246.1"/>
    </source>
</evidence>
<protein>
    <submittedName>
        <fullName evidence="1">Uncharacterized protein</fullName>
    </submittedName>
</protein>
<name>A0A396EU71_PHOVU</name>
<dbReference type="EMBL" id="WCZM01000054">
    <property type="protein sequence ID" value="KAB3562246.1"/>
    <property type="molecule type" value="Genomic_DNA"/>
</dbReference>
<comment type="caution">
    <text evidence="1">The sequence shown here is derived from an EMBL/GenBank/DDBJ whole genome shotgun (WGS) entry which is preliminary data.</text>
</comment>
<proteinExistence type="predicted"/>